<comment type="subcellular location">
    <subcellularLocation>
        <location evidence="1">Membrane</location>
        <topology evidence="1">Single-pass type I membrane protein</topology>
    </subcellularLocation>
</comment>
<evidence type="ECO:0000256" key="8">
    <source>
        <dbReference type="ARBA" id="ARBA00047899"/>
    </source>
</evidence>
<dbReference type="Pfam" id="PF01453">
    <property type="entry name" value="B_lectin"/>
    <property type="match status" value="2"/>
</dbReference>
<evidence type="ECO:0000313" key="14">
    <source>
        <dbReference type="Proteomes" id="UP000636709"/>
    </source>
</evidence>
<evidence type="ECO:0000256" key="4">
    <source>
        <dbReference type="ARBA" id="ARBA00022741"/>
    </source>
</evidence>
<keyword evidence="7" id="KW-0325">Glycoprotein</keyword>
<dbReference type="CDD" id="cd00028">
    <property type="entry name" value="B_lectin"/>
    <property type="match status" value="2"/>
</dbReference>
<dbReference type="GO" id="GO:0005524">
    <property type="term" value="F:ATP binding"/>
    <property type="evidence" value="ECO:0007669"/>
    <property type="project" value="InterPro"/>
</dbReference>
<sequence length="1093" mass="117625">MHASGRVEWKWFGTLRPRLVIGVRSRPEPETGSEQEGGGACCHCSMASSSPQLIIFLLLACLCGMAASAAASDTLRQGESLSAPATLVSSPNGVFELGFFAPDTNRPGRLYLGIWFRTVTPRAYVWVANRATPATSPSPSLTLTESGDLLVLDGGATGPNGTALWSSNTSSQAATALRGAGYRAVLQDTGSLQVRGDEGTDLPLWDSFWHPTDTMLPGMEIAVHTPHGRDTSERMLFTSWASETNPAPGRYALGLDPNGSGQAYIWRDGKDIHWRCIHIALLCVQDLADERPDIPLAILMLSSDNSSLPKPGPPTLMLRGREIEMSRNITIATHFPNPRWSWAGLSRGRATAAVVEIAVIPTGRRVRRAFRPAPSRAMAAAVRSPLAPLLLLLLFIFFSSPTIAAAGASDTISVNASLADGETLVSAGEVFELGFFTAASSGATFLGIWYMNITPQTVVWVANRNSPIPTGGATASLAINATGALVLSNPSGRVFWSLSNASTTGGAPVAQLLDSGNFVLSAGGAVLWQSFDDPSDTLLPGMKLGWDLTTGLDRHLTTWQSSGDPSPGDYTFGIDIRGVPEGFIRYNGTMPVYRNGPWNGLQFSGEPEMEPNNSNFRFEFISNATDVYYTFVVDNSGDGVVSRLVVNQSSLQRYVWPPGSQAWSLYWSLPRDQCDAYAKCGAFGVCDTTGGSPACGCVHGFSPASPRDWALRDSSGGCKRDTPLNCTGGDGFLRLEGVKLPDTTNATEDAAITVEQCRQRCLANCSCLAFSASNIKGGDSGCIIWSSLLIDIRHFASGGQDLYVHGSRKKNIVVAVFTVAVKRLSKFSTQGLDEFKNEVMLIAKLQHVNLVRLLGCCIHGEERILLNWSKRFDIILGIARGLLYLHQDSRYKVIHRDLKAGNILLDKDMNPKISDFGVARIFGDDTDSHTRKVLSVPDAMACSGYMSPEYAMDGVFSVKSDVFSFGVLVLEIVSGRKNRGMYSGEQTSLLSHAWKLWREGNAVALLDEAVAGGDHRGAEVLRCVQERPDDRPHMAAVLLALGNPGAALPQPRHPGFCTDRGSTSTDGEWSSTCTVNDAGDATWRLPRLLSRAA</sequence>
<organism evidence="13 14">
    <name type="scientific">Digitaria exilis</name>
    <dbReference type="NCBI Taxonomy" id="1010633"/>
    <lineage>
        <taxon>Eukaryota</taxon>
        <taxon>Viridiplantae</taxon>
        <taxon>Streptophyta</taxon>
        <taxon>Embryophyta</taxon>
        <taxon>Tracheophyta</taxon>
        <taxon>Spermatophyta</taxon>
        <taxon>Magnoliopsida</taxon>
        <taxon>Liliopsida</taxon>
        <taxon>Poales</taxon>
        <taxon>Poaceae</taxon>
        <taxon>PACMAD clade</taxon>
        <taxon>Panicoideae</taxon>
        <taxon>Panicodae</taxon>
        <taxon>Paniceae</taxon>
        <taxon>Anthephorinae</taxon>
        <taxon>Digitaria</taxon>
    </lineage>
</organism>
<name>A0A835AME4_9POAL</name>
<dbReference type="EC" id="2.7.11.1" evidence="2"/>
<dbReference type="PROSITE" id="PS50948">
    <property type="entry name" value="PAN"/>
    <property type="match status" value="1"/>
</dbReference>
<dbReference type="Gene3D" id="3.30.200.20">
    <property type="entry name" value="Phosphorylase Kinase, domain 1"/>
    <property type="match status" value="1"/>
</dbReference>
<dbReference type="SUPFAM" id="SSF56112">
    <property type="entry name" value="Protein kinase-like (PK-like)"/>
    <property type="match status" value="1"/>
</dbReference>
<dbReference type="InterPro" id="IPR003609">
    <property type="entry name" value="Pan_app"/>
</dbReference>
<dbReference type="GO" id="GO:0004674">
    <property type="term" value="F:protein serine/threonine kinase activity"/>
    <property type="evidence" value="ECO:0007669"/>
    <property type="project" value="UniProtKB-EC"/>
</dbReference>
<feature type="domain" description="Apple" evidence="12">
    <location>
        <begin position="726"/>
        <end position="807"/>
    </location>
</feature>
<evidence type="ECO:0000256" key="9">
    <source>
        <dbReference type="ARBA" id="ARBA00048679"/>
    </source>
</evidence>
<evidence type="ECO:0000256" key="6">
    <source>
        <dbReference type="ARBA" id="ARBA00023170"/>
    </source>
</evidence>
<dbReference type="PROSITE" id="PS50927">
    <property type="entry name" value="BULB_LECTIN"/>
    <property type="match status" value="2"/>
</dbReference>
<evidence type="ECO:0000259" key="12">
    <source>
        <dbReference type="PROSITE" id="PS50948"/>
    </source>
</evidence>
<keyword evidence="14" id="KW-1185">Reference proteome</keyword>
<comment type="catalytic activity">
    <reaction evidence="9">
        <text>L-seryl-[protein] + ATP = O-phospho-L-seryl-[protein] + ADP + H(+)</text>
        <dbReference type="Rhea" id="RHEA:17989"/>
        <dbReference type="Rhea" id="RHEA-COMP:9863"/>
        <dbReference type="Rhea" id="RHEA-COMP:11604"/>
        <dbReference type="ChEBI" id="CHEBI:15378"/>
        <dbReference type="ChEBI" id="CHEBI:29999"/>
        <dbReference type="ChEBI" id="CHEBI:30616"/>
        <dbReference type="ChEBI" id="CHEBI:83421"/>
        <dbReference type="ChEBI" id="CHEBI:456216"/>
        <dbReference type="EC" id="2.7.11.1"/>
    </reaction>
</comment>
<dbReference type="Proteomes" id="UP000636709">
    <property type="component" value="Unassembled WGS sequence"/>
</dbReference>
<dbReference type="InterPro" id="IPR000719">
    <property type="entry name" value="Prot_kinase_dom"/>
</dbReference>
<evidence type="ECO:0000259" key="11">
    <source>
        <dbReference type="PROSITE" id="PS50927"/>
    </source>
</evidence>
<dbReference type="InterPro" id="IPR036426">
    <property type="entry name" value="Bulb-type_lectin_dom_sf"/>
</dbReference>
<dbReference type="InterPro" id="IPR000858">
    <property type="entry name" value="S_locus_glycoprot_dom"/>
</dbReference>
<evidence type="ECO:0000313" key="13">
    <source>
        <dbReference type="EMBL" id="KAF8669213.1"/>
    </source>
</evidence>
<dbReference type="Gene3D" id="1.10.510.10">
    <property type="entry name" value="Transferase(Phosphotransferase) domain 1"/>
    <property type="match status" value="1"/>
</dbReference>
<evidence type="ECO:0000256" key="3">
    <source>
        <dbReference type="ARBA" id="ARBA00022729"/>
    </source>
</evidence>
<comment type="catalytic activity">
    <reaction evidence="8">
        <text>L-threonyl-[protein] + ATP = O-phospho-L-threonyl-[protein] + ADP + H(+)</text>
        <dbReference type="Rhea" id="RHEA:46608"/>
        <dbReference type="Rhea" id="RHEA-COMP:11060"/>
        <dbReference type="Rhea" id="RHEA-COMP:11605"/>
        <dbReference type="ChEBI" id="CHEBI:15378"/>
        <dbReference type="ChEBI" id="CHEBI:30013"/>
        <dbReference type="ChEBI" id="CHEBI:30616"/>
        <dbReference type="ChEBI" id="CHEBI:61977"/>
        <dbReference type="ChEBI" id="CHEBI:456216"/>
        <dbReference type="EC" id="2.7.11.1"/>
    </reaction>
</comment>
<dbReference type="InterPro" id="IPR001245">
    <property type="entry name" value="Ser-Thr/Tyr_kinase_cat_dom"/>
</dbReference>
<dbReference type="OrthoDB" id="4062651at2759"/>
<dbReference type="SMART" id="SM00473">
    <property type="entry name" value="PAN_AP"/>
    <property type="match status" value="1"/>
</dbReference>
<evidence type="ECO:0000256" key="2">
    <source>
        <dbReference type="ARBA" id="ARBA00012513"/>
    </source>
</evidence>
<comment type="caution">
    <text evidence="13">The sequence shown here is derived from an EMBL/GenBank/DDBJ whole genome shotgun (WGS) entry which is preliminary data.</text>
</comment>
<evidence type="ECO:0000259" key="10">
    <source>
        <dbReference type="PROSITE" id="PS50011"/>
    </source>
</evidence>
<dbReference type="PANTHER" id="PTHR32444:SF183">
    <property type="entry name" value="APPLE DOMAIN-CONTAINING PROTEIN"/>
    <property type="match status" value="1"/>
</dbReference>
<dbReference type="AlphaFoldDB" id="A0A835AME4"/>
<dbReference type="CDD" id="cd01098">
    <property type="entry name" value="PAN_AP_plant"/>
    <property type="match status" value="1"/>
</dbReference>
<dbReference type="SMART" id="SM00220">
    <property type="entry name" value="S_TKc"/>
    <property type="match status" value="1"/>
</dbReference>
<dbReference type="InterPro" id="IPR001480">
    <property type="entry name" value="Bulb-type_lectin_dom"/>
</dbReference>
<dbReference type="EMBL" id="JACEFO010002272">
    <property type="protein sequence ID" value="KAF8669213.1"/>
    <property type="molecule type" value="Genomic_DNA"/>
</dbReference>
<dbReference type="FunFam" id="1.10.510.10:FF:000060">
    <property type="entry name" value="G-type lectin S-receptor-like serine/threonine-protein kinase"/>
    <property type="match status" value="1"/>
</dbReference>
<keyword evidence="5" id="KW-1015">Disulfide bond</keyword>
<evidence type="ECO:0000256" key="7">
    <source>
        <dbReference type="ARBA" id="ARBA00023180"/>
    </source>
</evidence>
<dbReference type="Pfam" id="PF08276">
    <property type="entry name" value="PAN_2"/>
    <property type="match status" value="1"/>
</dbReference>
<dbReference type="InterPro" id="IPR011009">
    <property type="entry name" value="Kinase-like_dom_sf"/>
</dbReference>
<keyword evidence="6" id="KW-0675">Receptor</keyword>
<dbReference type="Gene3D" id="2.90.10.10">
    <property type="entry name" value="Bulb-type lectin domain"/>
    <property type="match status" value="2"/>
</dbReference>
<dbReference type="Pfam" id="PF07714">
    <property type="entry name" value="PK_Tyr_Ser-Thr"/>
    <property type="match status" value="1"/>
</dbReference>
<gene>
    <name evidence="13" type="ORF">HU200_051543</name>
</gene>
<dbReference type="SMART" id="SM00108">
    <property type="entry name" value="B_lectin"/>
    <property type="match status" value="2"/>
</dbReference>
<keyword evidence="3" id="KW-0732">Signal</keyword>
<feature type="domain" description="Bulb-type lectin" evidence="11">
    <location>
        <begin position="409"/>
        <end position="533"/>
    </location>
</feature>
<dbReference type="PROSITE" id="PS50011">
    <property type="entry name" value="PROTEIN_KINASE_DOM"/>
    <property type="match status" value="1"/>
</dbReference>
<dbReference type="GO" id="GO:0016020">
    <property type="term" value="C:membrane"/>
    <property type="evidence" value="ECO:0007669"/>
    <property type="project" value="UniProtKB-SubCell"/>
</dbReference>
<feature type="domain" description="Bulb-type lectin" evidence="11">
    <location>
        <begin position="72"/>
        <end position="207"/>
    </location>
</feature>
<dbReference type="SUPFAM" id="SSF51110">
    <property type="entry name" value="alpha-D-mannose-specific plant lectins"/>
    <property type="match status" value="2"/>
</dbReference>
<dbReference type="InterPro" id="IPR008271">
    <property type="entry name" value="Ser/Thr_kinase_AS"/>
</dbReference>
<evidence type="ECO:0000256" key="5">
    <source>
        <dbReference type="ARBA" id="ARBA00023157"/>
    </source>
</evidence>
<feature type="domain" description="Protein kinase" evidence="10">
    <location>
        <begin position="789"/>
        <end position="1056"/>
    </location>
</feature>
<proteinExistence type="predicted"/>
<dbReference type="GO" id="GO:0048544">
    <property type="term" value="P:recognition of pollen"/>
    <property type="evidence" value="ECO:0007669"/>
    <property type="project" value="InterPro"/>
</dbReference>
<reference evidence="13" key="1">
    <citation type="submission" date="2020-07" db="EMBL/GenBank/DDBJ databases">
        <title>Genome sequence and genetic diversity analysis of an under-domesticated orphan crop, white fonio (Digitaria exilis).</title>
        <authorList>
            <person name="Bennetzen J.L."/>
            <person name="Chen S."/>
            <person name="Ma X."/>
            <person name="Wang X."/>
            <person name="Yssel A.E.J."/>
            <person name="Chaluvadi S.R."/>
            <person name="Johnson M."/>
            <person name="Gangashetty P."/>
            <person name="Hamidou F."/>
            <person name="Sanogo M.D."/>
            <person name="Zwaenepoel A."/>
            <person name="Wallace J."/>
            <person name="Van De Peer Y."/>
            <person name="Van Deynze A."/>
        </authorList>
    </citation>
    <scope>NUCLEOTIDE SEQUENCE</scope>
    <source>
        <tissue evidence="13">Leaves</tissue>
    </source>
</reference>
<evidence type="ECO:0000256" key="1">
    <source>
        <dbReference type="ARBA" id="ARBA00004479"/>
    </source>
</evidence>
<protein>
    <recommendedName>
        <fullName evidence="2">non-specific serine/threonine protein kinase</fullName>
        <ecNumber evidence="2">2.7.11.1</ecNumber>
    </recommendedName>
</protein>
<dbReference type="GO" id="GO:0051707">
    <property type="term" value="P:response to other organism"/>
    <property type="evidence" value="ECO:0007669"/>
    <property type="project" value="UniProtKB-ARBA"/>
</dbReference>
<dbReference type="PANTHER" id="PTHR32444">
    <property type="entry name" value="BULB-TYPE LECTIN DOMAIN-CONTAINING PROTEIN"/>
    <property type="match status" value="1"/>
</dbReference>
<keyword evidence="4" id="KW-0547">Nucleotide-binding</keyword>
<dbReference type="PROSITE" id="PS00108">
    <property type="entry name" value="PROTEIN_KINASE_ST"/>
    <property type="match status" value="1"/>
</dbReference>
<accession>A0A835AME4</accession>
<dbReference type="Pfam" id="PF00954">
    <property type="entry name" value="S_locus_glycop"/>
    <property type="match status" value="1"/>
</dbReference>